<feature type="region of interest" description="Disordered" evidence="10">
    <location>
        <begin position="27"/>
        <end position="175"/>
    </location>
</feature>
<evidence type="ECO:0000256" key="7">
    <source>
        <dbReference type="ARBA" id="ARBA00022490"/>
    </source>
</evidence>
<evidence type="ECO:0000256" key="4">
    <source>
        <dbReference type="ARBA" id="ARBA00005344"/>
    </source>
</evidence>
<keyword evidence="7" id="KW-0963">Cytoplasm</keyword>
<dbReference type="PANTHER" id="PTHR34930">
    <property type="entry name" value="GEO05313P1"/>
    <property type="match status" value="1"/>
</dbReference>
<keyword evidence="12" id="KW-1185">Reference proteome</keyword>
<reference evidence="11" key="3">
    <citation type="submission" date="2025-09" db="UniProtKB">
        <authorList>
            <consortium name="Ensembl"/>
        </authorList>
    </citation>
    <scope>IDENTIFICATION</scope>
</reference>
<comment type="similarity">
    <text evidence="4">Belongs to the MAP Jupiter family.</text>
</comment>
<evidence type="ECO:0000256" key="6">
    <source>
        <dbReference type="ARBA" id="ARBA00021471"/>
    </source>
</evidence>
<dbReference type="OMA" id="XMASAPS"/>
<dbReference type="InParanoid" id="A0A669C8U1"/>
<accession>A0A669C8U1</accession>
<dbReference type="GO" id="GO:0005737">
    <property type="term" value="C:cytoplasm"/>
    <property type="evidence" value="ECO:0007669"/>
    <property type="project" value="UniProtKB-SubCell"/>
</dbReference>
<evidence type="ECO:0000256" key="1">
    <source>
        <dbReference type="ARBA" id="ARBA00003805"/>
    </source>
</evidence>
<keyword evidence="9" id="KW-0539">Nucleus</keyword>
<evidence type="ECO:0000256" key="2">
    <source>
        <dbReference type="ARBA" id="ARBA00004123"/>
    </source>
</evidence>
<protein>
    <recommendedName>
        <fullName evidence="6">Microtubule-associated protein Jupiter</fullName>
    </recommendedName>
</protein>
<comment type="similarity">
    <text evidence="5">Belongs to the JUPITER family.</text>
</comment>
<dbReference type="Ensembl" id="ENSONIT00000048082.1">
    <property type="protein sequence ID" value="ENSONIP00000044198.1"/>
    <property type="gene ID" value="ENSONIG00000039679.1"/>
</dbReference>
<proteinExistence type="inferred from homology"/>
<evidence type="ECO:0000256" key="5">
    <source>
        <dbReference type="ARBA" id="ARBA00008329"/>
    </source>
</evidence>
<feature type="compositionally biased region" description="Low complexity" evidence="10">
    <location>
        <begin position="120"/>
        <end position="142"/>
    </location>
</feature>
<organism evidence="11 12">
    <name type="scientific">Oreochromis niloticus</name>
    <name type="common">Nile tilapia</name>
    <name type="synonym">Tilapia nilotica</name>
    <dbReference type="NCBI Taxonomy" id="8128"/>
    <lineage>
        <taxon>Eukaryota</taxon>
        <taxon>Metazoa</taxon>
        <taxon>Chordata</taxon>
        <taxon>Craniata</taxon>
        <taxon>Vertebrata</taxon>
        <taxon>Euteleostomi</taxon>
        <taxon>Actinopterygii</taxon>
        <taxon>Neopterygii</taxon>
        <taxon>Teleostei</taxon>
        <taxon>Neoteleostei</taxon>
        <taxon>Acanthomorphata</taxon>
        <taxon>Ovalentaria</taxon>
        <taxon>Cichlomorphae</taxon>
        <taxon>Cichliformes</taxon>
        <taxon>Cichlidae</taxon>
        <taxon>African cichlids</taxon>
        <taxon>Pseudocrenilabrinae</taxon>
        <taxon>Oreochromini</taxon>
        <taxon>Oreochromis</taxon>
    </lineage>
</organism>
<reference evidence="12" key="1">
    <citation type="submission" date="2012-01" db="EMBL/GenBank/DDBJ databases">
        <title>The Genome Sequence of Oreochromis niloticus (Nile Tilapia).</title>
        <authorList>
            <consortium name="Broad Institute Genome Assembly Team"/>
            <consortium name="Broad Institute Sequencing Platform"/>
            <person name="Di Palma F."/>
            <person name="Johnson J."/>
            <person name="Lander E.S."/>
            <person name="Lindblad-Toh K."/>
        </authorList>
    </citation>
    <scope>NUCLEOTIDE SEQUENCE [LARGE SCALE GENOMIC DNA]</scope>
</reference>
<dbReference type="InterPro" id="IPR033335">
    <property type="entry name" value="JUPITER"/>
</dbReference>
<reference evidence="11" key="2">
    <citation type="submission" date="2025-08" db="UniProtKB">
        <authorList>
            <consortium name="Ensembl"/>
        </authorList>
    </citation>
    <scope>IDENTIFICATION</scope>
</reference>
<dbReference type="Proteomes" id="UP000005207">
    <property type="component" value="Linkage group LG22"/>
</dbReference>
<dbReference type="PANTHER" id="PTHR34930:SF2">
    <property type="entry name" value="MICROTUBULE-ASSOCIATED PROTEIN JUPITER"/>
    <property type="match status" value="1"/>
</dbReference>
<keyword evidence="8" id="KW-0597">Phosphoprotein</keyword>
<evidence type="ECO:0000256" key="8">
    <source>
        <dbReference type="ARBA" id="ARBA00022553"/>
    </source>
</evidence>
<comment type="function">
    <text evidence="1">Binds to all microtubule populations.</text>
</comment>
<dbReference type="AlphaFoldDB" id="A0A669C8U1"/>
<dbReference type="GO" id="GO:0005634">
    <property type="term" value="C:nucleus"/>
    <property type="evidence" value="ECO:0007669"/>
    <property type="project" value="UniProtKB-SubCell"/>
</dbReference>
<comment type="subcellular location">
    <subcellularLocation>
        <location evidence="3">Cytoplasm</location>
    </subcellularLocation>
    <subcellularLocation>
        <location evidence="2">Nucleus</location>
    </subcellularLocation>
</comment>
<evidence type="ECO:0000256" key="9">
    <source>
        <dbReference type="ARBA" id="ARBA00023242"/>
    </source>
</evidence>
<feature type="compositionally biased region" description="Basic residues" evidence="10">
    <location>
        <begin position="148"/>
        <end position="160"/>
    </location>
</feature>
<dbReference type="GeneTree" id="ENSGT00390000007652"/>
<evidence type="ECO:0000256" key="10">
    <source>
        <dbReference type="SAM" id="MobiDB-lite"/>
    </source>
</evidence>
<sequence>QVAGASRNLSSPFTVYISCVTVPFTGGKSSGIFAEPEPAAQPQRPIPPGGPTSNILGPAVTAPTQSPSRSHPNKSKDNLSVGPEPESPVPQAPEAKASKPVSKEETAPPVDAPAEEEPTAARAAALSAPSEPEPTSSSFPDDTSQKNYKPHLRLKPRSHNRVLNSPGGKSSVVFY</sequence>
<evidence type="ECO:0000313" key="12">
    <source>
        <dbReference type="Proteomes" id="UP000005207"/>
    </source>
</evidence>
<evidence type="ECO:0000256" key="3">
    <source>
        <dbReference type="ARBA" id="ARBA00004496"/>
    </source>
</evidence>
<dbReference type="FunCoup" id="A0A669C8U1">
    <property type="interactions" value="1049"/>
</dbReference>
<evidence type="ECO:0000313" key="11">
    <source>
        <dbReference type="Ensembl" id="ENSONIP00000044198.1"/>
    </source>
</evidence>
<name>A0A669C8U1_ORENI</name>